<feature type="domain" description="ShKT" evidence="5">
    <location>
        <begin position="208"/>
        <end position="241"/>
    </location>
</feature>
<dbReference type="InterPro" id="IPR001283">
    <property type="entry name" value="CRISP-related"/>
</dbReference>
<dbReference type="InterPro" id="IPR042076">
    <property type="entry name" value="Crisp-like_dom"/>
</dbReference>
<dbReference type="InterPro" id="IPR018244">
    <property type="entry name" value="Allrgn_V5/Tpx1_CS"/>
</dbReference>
<dbReference type="SMART" id="SM00198">
    <property type="entry name" value="SCP"/>
    <property type="match status" value="1"/>
</dbReference>
<dbReference type="Proteomes" id="UP000694871">
    <property type="component" value="Unplaced"/>
</dbReference>
<evidence type="ECO:0000256" key="4">
    <source>
        <dbReference type="SAM" id="SignalP"/>
    </source>
</evidence>
<dbReference type="Pfam" id="PF00188">
    <property type="entry name" value="CAP"/>
    <property type="match status" value="1"/>
</dbReference>
<dbReference type="InterPro" id="IPR013871">
    <property type="entry name" value="Cysteine_rich_secretory"/>
</dbReference>
<comment type="similarity">
    <text evidence="1">Belongs to the CRISP family.</text>
</comment>
<dbReference type="RefSeq" id="XP_015278044.1">
    <property type="nucleotide sequence ID" value="XM_015422558.1"/>
</dbReference>
<dbReference type="InterPro" id="IPR003582">
    <property type="entry name" value="ShKT_dom"/>
</dbReference>
<dbReference type="SUPFAM" id="SSF55797">
    <property type="entry name" value="PR-1-like"/>
    <property type="match status" value="1"/>
</dbReference>
<keyword evidence="2 3" id="KW-1015">Disulfide bond</keyword>
<feature type="disulfide bond" evidence="3">
    <location>
        <begin position="217"/>
        <end position="235"/>
    </location>
</feature>
<keyword evidence="6" id="KW-1185">Reference proteome</keyword>
<proteinExistence type="inferred from homology"/>
<gene>
    <name evidence="7" type="primary">LOC107119931</name>
</gene>
<dbReference type="PROSITE" id="PS01010">
    <property type="entry name" value="CRISP_2"/>
    <property type="match status" value="1"/>
</dbReference>
<dbReference type="Gene3D" id="1.10.10.740">
    <property type="entry name" value="Crisp domain"/>
    <property type="match status" value="1"/>
</dbReference>
<dbReference type="CDD" id="cd05383">
    <property type="entry name" value="CAP_CRISP"/>
    <property type="match status" value="1"/>
</dbReference>
<dbReference type="InterPro" id="IPR014044">
    <property type="entry name" value="CAP_dom"/>
</dbReference>
<feature type="chain" id="PRO_5047511895" evidence="4">
    <location>
        <begin position="20"/>
        <end position="246"/>
    </location>
</feature>
<dbReference type="PRINTS" id="PR00837">
    <property type="entry name" value="V5TPXLIKE"/>
</dbReference>
<protein>
    <submittedName>
        <fullName evidence="7">Serotriflin-like</fullName>
    </submittedName>
</protein>
<dbReference type="SUPFAM" id="SSF57546">
    <property type="entry name" value="Crisp domain-like"/>
    <property type="match status" value="1"/>
</dbReference>
<dbReference type="Pfam" id="PF08562">
    <property type="entry name" value="Crisp"/>
    <property type="match status" value="1"/>
</dbReference>
<dbReference type="GeneID" id="107119931"/>
<organism evidence="6 7">
    <name type="scientific">Gekko japonicus</name>
    <name type="common">Schlegel's Japanese gecko</name>
    <dbReference type="NCBI Taxonomy" id="146911"/>
    <lineage>
        <taxon>Eukaryota</taxon>
        <taxon>Metazoa</taxon>
        <taxon>Chordata</taxon>
        <taxon>Craniata</taxon>
        <taxon>Vertebrata</taxon>
        <taxon>Euteleostomi</taxon>
        <taxon>Lepidosauria</taxon>
        <taxon>Squamata</taxon>
        <taxon>Bifurcata</taxon>
        <taxon>Gekkota</taxon>
        <taxon>Gekkonidae</taxon>
        <taxon>Gekkoninae</taxon>
        <taxon>Gekko</taxon>
    </lineage>
</organism>
<feature type="disulfide bond" evidence="3">
    <location>
        <begin position="226"/>
        <end position="239"/>
    </location>
</feature>
<evidence type="ECO:0000313" key="6">
    <source>
        <dbReference type="Proteomes" id="UP000694871"/>
    </source>
</evidence>
<name>A0ABM1KWF7_GEKJA</name>
<evidence type="ECO:0000256" key="3">
    <source>
        <dbReference type="PROSITE-ProRule" id="PRU01005"/>
    </source>
</evidence>
<dbReference type="PROSITE" id="PS51670">
    <property type="entry name" value="SHKT"/>
    <property type="match status" value="1"/>
</dbReference>
<accession>A0ABM1KWF7</accession>
<evidence type="ECO:0000256" key="2">
    <source>
        <dbReference type="ARBA" id="ARBA00023157"/>
    </source>
</evidence>
<evidence type="ECO:0000256" key="1">
    <source>
        <dbReference type="ARBA" id="ARBA00009923"/>
    </source>
</evidence>
<keyword evidence="4" id="KW-0732">Signal</keyword>
<dbReference type="PANTHER" id="PTHR10334">
    <property type="entry name" value="CYSTEINE-RICH SECRETORY PROTEIN-RELATED"/>
    <property type="match status" value="1"/>
</dbReference>
<dbReference type="InterPro" id="IPR034117">
    <property type="entry name" value="SCP_CRISP"/>
</dbReference>
<evidence type="ECO:0000259" key="5">
    <source>
        <dbReference type="PROSITE" id="PS51670"/>
    </source>
</evidence>
<reference evidence="7" key="1">
    <citation type="submission" date="2025-08" db="UniProtKB">
        <authorList>
            <consortium name="RefSeq"/>
        </authorList>
    </citation>
    <scope>IDENTIFICATION</scope>
</reference>
<feature type="signal peptide" evidence="4">
    <location>
        <begin position="1"/>
        <end position="19"/>
    </location>
</feature>
<dbReference type="Gene3D" id="3.40.33.10">
    <property type="entry name" value="CAP"/>
    <property type="match status" value="1"/>
</dbReference>
<sequence length="246" mass="27750">MSLLVTVLALAVGLHQCVGNEKHDAAFNLLSTDLPERQKEIVDKHNDLRRKVEPKASNMLKMEWNGTAAKNAKSWADECDYNHSPPSRRTIENGLVCGENLFYSSVPKSWSEAIQAWFDEKADYIYGTGPKTENAVIGHYTQLTWYKSFLIACAVAHCQHDLYNYFYVCHYCPAGNVLGENFYKPYKEGEPCGACPDACNEGLCTNPCKQEDEFSNCVQLKEIHTCEHPFIKENCPGCCQCTTEIQ</sequence>
<evidence type="ECO:0000313" key="7">
    <source>
        <dbReference type="RefSeq" id="XP_015278044.1"/>
    </source>
</evidence>
<dbReference type="InterPro" id="IPR035940">
    <property type="entry name" value="CAP_sf"/>
</dbReference>
<comment type="caution">
    <text evidence="3">Lacks conserved residue(s) required for the propagation of feature annotation.</text>
</comment>